<dbReference type="Proteomes" id="UP000823918">
    <property type="component" value="Unassembled WGS sequence"/>
</dbReference>
<feature type="transmembrane region" description="Helical" evidence="1">
    <location>
        <begin position="35"/>
        <end position="56"/>
    </location>
</feature>
<feature type="transmembrane region" description="Helical" evidence="1">
    <location>
        <begin position="7"/>
        <end position="29"/>
    </location>
</feature>
<feature type="transmembrane region" description="Helical" evidence="1">
    <location>
        <begin position="99"/>
        <end position="119"/>
    </location>
</feature>
<keyword evidence="1" id="KW-0472">Membrane</keyword>
<evidence type="ECO:0000313" key="2">
    <source>
        <dbReference type="EMBL" id="HJC73254.1"/>
    </source>
</evidence>
<protein>
    <submittedName>
        <fullName evidence="2">Uncharacterized protein</fullName>
    </submittedName>
</protein>
<comment type="caution">
    <text evidence="2">The sequence shown here is derived from an EMBL/GenBank/DDBJ whole genome shotgun (WGS) entry which is preliminary data.</text>
</comment>
<sequence length="212" mass="24325">MKRVFGMIEAVFDITYLVGGLALSCAMLAKGYLVGALAGVVLIFGDSFHLIPRILLILTRREKSLTKWLGYGKQITSVTMTVFYLLLWHWSDAVLEPFHGLWVFVFYLLAVLRVLLCFVPQNQWTSPQPPVRWGIIRNIPFFSMGLIIAARLYLQRTLVQGVEWAWLFILLSFAFYLPVVLFANRQPKVGMLMLPKTCMYIMLLIILYTVPT</sequence>
<reference evidence="2" key="1">
    <citation type="journal article" date="2021" name="PeerJ">
        <title>Extensive microbial diversity within the chicken gut microbiome revealed by metagenomics and culture.</title>
        <authorList>
            <person name="Gilroy R."/>
            <person name="Ravi A."/>
            <person name="Getino M."/>
            <person name="Pursley I."/>
            <person name="Horton D.L."/>
            <person name="Alikhan N.F."/>
            <person name="Baker D."/>
            <person name="Gharbi K."/>
            <person name="Hall N."/>
            <person name="Watson M."/>
            <person name="Adriaenssens E.M."/>
            <person name="Foster-Nyarko E."/>
            <person name="Jarju S."/>
            <person name="Secka A."/>
            <person name="Antonio M."/>
            <person name="Oren A."/>
            <person name="Chaudhuri R.R."/>
            <person name="La Ragione R."/>
            <person name="Hildebrand F."/>
            <person name="Pallen M.J."/>
        </authorList>
    </citation>
    <scope>NUCLEOTIDE SEQUENCE</scope>
    <source>
        <strain evidence="2">5933</strain>
    </source>
</reference>
<feature type="transmembrane region" description="Helical" evidence="1">
    <location>
        <begin position="190"/>
        <end position="210"/>
    </location>
</feature>
<keyword evidence="1" id="KW-0812">Transmembrane</keyword>
<dbReference type="EMBL" id="DWWA01000054">
    <property type="protein sequence ID" value="HJC73254.1"/>
    <property type="molecule type" value="Genomic_DNA"/>
</dbReference>
<dbReference type="AlphaFoldDB" id="A0A9D2TKC0"/>
<dbReference type="PROSITE" id="PS51257">
    <property type="entry name" value="PROKAR_LIPOPROTEIN"/>
    <property type="match status" value="1"/>
</dbReference>
<name>A0A9D2TKC0_9FIRM</name>
<organism evidence="2 3">
    <name type="scientific">Candidatus Ruthenibacterium merdavium</name>
    <dbReference type="NCBI Taxonomy" id="2838752"/>
    <lineage>
        <taxon>Bacteria</taxon>
        <taxon>Bacillati</taxon>
        <taxon>Bacillota</taxon>
        <taxon>Clostridia</taxon>
        <taxon>Eubacteriales</taxon>
        <taxon>Oscillospiraceae</taxon>
        <taxon>Ruthenibacterium</taxon>
    </lineage>
</organism>
<evidence type="ECO:0000313" key="3">
    <source>
        <dbReference type="Proteomes" id="UP000823918"/>
    </source>
</evidence>
<accession>A0A9D2TKC0</accession>
<feature type="transmembrane region" description="Helical" evidence="1">
    <location>
        <begin position="164"/>
        <end position="183"/>
    </location>
</feature>
<proteinExistence type="predicted"/>
<gene>
    <name evidence="2" type="ORF">H9698_10760</name>
</gene>
<feature type="transmembrane region" description="Helical" evidence="1">
    <location>
        <begin position="131"/>
        <end position="152"/>
    </location>
</feature>
<feature type="transmembrane region" description="Helical" evidence="1">
    <location>
        <begin position="68"/>
        <end position="87"/>
    </location>
</feature>
<keyword evidence="1" id="KW-1133">Transmembrane helix</keyword>
<evidence type="ECO:0000256" key="1">
    <source>
        <dbReference type="SAM" id="Phobius"/>
    </source>
</evidence>
<reference evidence="2" key="2">
    <citation type="submission" date="2021-04" db="EMBL/GenBank/DDBJ databases">
        <authorList>
            <person name="Gilroy R."/>
        </authorList>
    </citation>
    <scope>NUCLEOTIDE SEQUENCE</scope>
    <source>
        <strain evidence="2">5933</strain>
    </source>
</reference>